<dbReference type="GO" id="GO:0015562">
    <property type="term" value="F:efflux transmembrane transporter activity"/>
    <property type="evidence" value="ECO:0007669"/>
    <property type="project" value="InterPro"/>
</dbReference>
<dbReference type="PANTHER" id="PTHR32063:SF11">
    <property type="entry name" value="CATION OR DRUG EFFLUX SYSTEM PROTEIN"/>
    <property type="match status" value="1"/>
</dbReference>
<keyword evidence="7 9" id="KW-1133">Transmembrane helix</keyword>
<evidence type="ECO:0000256" key="5">
    <source>
        <dbReference type="ARBA" id="ARBA00022519"/>
    </source>
</evidence>
<protein>
    <recommendedName>
        <fullName evidence="9">Efflux pump membrane transporter</fullName>
    </recommendedName>
</protein>
<dbReference type="InterPro" id="IPR001036">
    <property type="entry name" value="Acrflvin-R"/>
</dbReference>
<feature type="transmembrane region" description="Helical" evidence="9">
    <location>
        <begin position="445"/>
        <end position="465"/>
    </location>
</feature>
<feature type="transmembrane region" description="Helical" evidence="9">
    <location>
        <begin position="885"/>
        <end position="906"/>
    </location>
</feature>
<dbReference type="Gene3D" id="3.30.70.1430">
    <property type="entry name" value="Multidrug efflux transporter AcrB pore domain"/>
    <property type="match status" value="2"/>
</dbReference>
<dbReference type="Pfam" id="PF00873">
    <property type="entry name" value="ACR_tran"/>
    <property type="match status" value="2"/>
</dbReference>
<keyword evidence="12" id="KW-1185">Reference proteome</keyword>
<evidence type="ECO:0000256" key="6">
    <source>
        <dbReference type="ARBA" id="ARBA00022692"/>
    </source>
</evidence>
<dbReference type="InterPro" id="IPR027463">
    <property type="entry name" value="AcrB_DN_DC_subdom"/>
</dbReference>
<dbReference type="Gene3D" id="3.30.2090.10">
    <property type="entry name" value="Multidrug efflux transporter AcrB TolC docking domain, DN and DC subdomains"/>
    <property type="match status" value="2"/>
</dbReference>
<dbReference type="SUPFAM" id="SSF82714">
    <property type="entry name" value="Multidrug efflux transporter AcrB TolC docking domain, DN and DC subdomains"/>
    <property type="match status" value="2"/>
</dbReference>
<dbReference type="NCBIfam" id="TIGR00915">
    <property type="entry name" value="2A0602"/>
    <property type="match status" value="1"/>
</dbReference>
<feature type="transmembrane region" description="Helical" evidence="9">
    <location>
        <begin position="1046"/>
        <end position="1068"/>
    </location>
</feature>
<dbReference type="RefSeq" id="WP_091237594.1">
    <property type="nucleotide sequence ID" value="NZ_FNAG01000001.1"/>
</dbReference>
<feature type="transmembrane region" description="Helical" evidence="9">
    <location>
        <begin position="374"/>
        <end position="394"/>
    </location>
</feature>
<dbReference type="STRING" id="265719.SAMN04488509_101115"/>
<feature type="transmembrane region" description="Helical" evidence="9">
    <location>
        <begin position="477"/>
        <end position="504"/>
    </location>
</feature>
<dbReference type="EMBL" id="FNAG01000001">
    <property type="protein sequence ID" value="SDD08428.1"/>
    <property type="molecule type" value="Genomic_DNA"/>
</dbReference>
<dbReference type="GO" id="GO:0042910">
    <property type="term" value="F:xenobiotic transmembrane transporter activity"/>
    <property type="evidence" value="ECO:0007669"/>
    <property type="project" value="TreeGrafter"/>
</dbReference>
<dbReference type="FunFam" id="3.30.70.1430:FF:000001">
    <property type="entry name" value="Efflux pump membrane transporter"/>
    <property type="match status" value="1"/>
</dbReference>
<evidence type="ECO:0000313" key="11">
    <source>
        <dbReference type="EMBL" id="SDD08428.1"/>
    </source>
</evidence>
<sequence>MAAGHTDFSRVFVDRPILAAVLSIVIFVAGLIAIPNLPVTEYPEVAPPTIQVTAIYPGANPKTIADTVAAPLEETINGVENMIYMKSAASSDGTVQLTITFKLGTDIDLAAMQVQNRVAQALPRLPEAVRALGVTTAKASPNITMVVHIVSPDGRYDGLYLSNFATLNVKDELARLDGVGNAQAFGAGNYAMRIWIDPDQAANRGLTALDIIGAIQEQNIQVSAGAIGASPQPSGATTQLLVNARGRLETPEEFGAIVLKTGEGGAVTRLRDVARVELGSNTYALNSYLNNRQAAAVVIFEAPGANSIALSDAVRAKMAELEKTFPEGVSWEVAYDPTVFVRKSIDSVVMTLLEAVALVVIVVVVFLQTWRASIIPLLAVPVSIVGTFAVLLLLGYSINVLSLFGLVLAIGIVVDDAIVVVENVERHIEDGLSPLDAAHKAMSEVSGPIIAISLVLAAVFVPIAFIDGVTGQFYRQFAVTIAASVLISAFNSLTLSPALAAVLLQPHGAKKDALARGIDRVFGRFFAWFNAKFKRSGERYSGRIGGTIQRSSRLLVVYAVLVGVTVLGFFQIPGGFIPTQDKQYLFAGVQLPEGATLERTEAAMKRMGEIALATPGVKDVVQFPGLNAVHFVSTPNVGVMFVGLDEPHLLPKPAAAIAGELTAKFGAIQDGMAFAFMPPPVFGYGNAAGVEAYVQDRQRLGYGELNANTQTLTGAISQQPGFGPGSSFSSFQANVPQIDAVVDRDKVKEGGLALTDVYNTLQVYLGSAYVNDFNLFGRTYAVYAQADAPFRDEVGDVARLQVRNAQGQMVPLGSVVEMVPSFGPDPVIRYNGYPAADLSASPFDPMAVSSSDAVRIAEQTAAQVLPRGMALEFTGLTYQQVNQGVAQYLVFPLCVLLVFLVLAALYESWSLPLAVILIVPMCMLSAFGGIWVLNMINGLWFGAQIGLGWINPMTAAPPTIIDMNVFTQIGLVVLMGLACKNAILIVEFAIDLEKQGRGIVEAAIEACRLRLRPILMTSFAFCAGVLPLVFAGGAGAEVRHVMGVTVFFGMLGVTFFGLFFTPVFYVVIRTLVERQRARRIVAEEAHAHA</sequence>
<keyword evidence="4" id="KW-1003">Cell membrane</keyword>
<dbReference type="SUPFAM" id="SSF82866">
    <property type="entry name" value="Multidrug efflux transporter AcrB transmembrane domain"/>
    <property type="match status" value="2"/>
</dbReference>
<proteinExistence type="inferred from homology"/>
<evidence type="ECO:0000256" key="9">
    <source>
        <dbReference type="RuleBase" id="RU364070"/>
    </source>
</evidence>
<dbReference type="Gene3D" id="1.20.1640.10">
    <property type="entry name" value="Multidrug efflux transporter AcrB transmembrane domain"/>
    <property type="match status" value="2"/>
</dbReference>
<feature type="transmembrane region" description="Helical" evidence="9">
    <location>
        <begin position="348"/>
        <end position="367"/>
    </location>
</feature>
<reference evidence="11 12" key="1">
    <citation type="submission" date="2016-10" db="EMBL/GenBank/DDBJ databases">
        <authorList>
            <person name="de Groot N.N."/>
        </authorList>
    </citation>
    <scope>NUCLEOTIDE SEQUENCE [LARGE SCALE GENOMIC DNA]</scope>
    <source>
        <strain evidence="11 12">DSM 16957</strain>
    </source>
</reference>
<feature type="domain" description="SSD" evidence="10">
    <location>
        <begin position="373"/>
        <end position="502"/>
    </location>
</feature>
<dbReference type="OrthoDB" id="9757904at2"/>
<keyword evidence="8 9" id="KW-0472">Membrane</keyword>
<dbReference type="PANTHER" id="PTHR32063">
    <property type="match status" value="1"/>
</dbReference>
<dbReference type="PRINTS" id="PR00702">
    <property type="entry name" value="ACRIFLAVINRP"/>
</dbReference>
<evidence type="ECO:0000256" key="8">
    <source>
        <dbReference type="ARBA" id="ARBA00023136"/>
    </source>
</evidence>
<feature type="transmembrane region" description="Helical" evidence="9">
    <location>
        <begin position="965"/>
        <end position="990"/>
    </location>
</feature>
<evidence type="ECO:0000259" key="10">
    <source>
        <dbReference type="PROSITE" id="PS50156"/>
    </source>
</evidence>
<dbReference type="PROSITE" id="PS50156">
    <property type="entry name" value="SSD"/>
    <property type="match status" value="1"/>
</dbReference>
<comment type="subcellular location">
    <subcellularLocation>
        <location evidence="1 9">Cell inner membrane</location>
        <topology evidence="1 9">Multi-pass membrane protein</topology>
    </subcellularLocation>
</comment>
<evidence type="ECO:0000256" key="1">
    <source>
        <dbReference type="ARBA" id="ARBA00004429"/>
    </source>
</evidence>
<comment type="similarity">
    <text evidence="2 9">Belongs to the resistance-nodulation-cell division (RND) (TC 2.A.6) family.</text>
</comment>
<dbReference type="SUPFAM" id="SSF82693">
    <property type="entry name" value="Multidrug efflux transporter AcrB pore domain, PN1, PN2, PC1 and PC2 subdomains"/>
    <property type="match status" value="3"/>
</dbReference>
<keyword evidence="3 9" id="KW-0813">Transport</keyword>
<dbReference type="FunFam" id="1.20.1640.10:FF:000001">
    <property type="entry name" value="Efflux pump membrane transporter"/>
    <property type="match status" value="1"/>
</dbReference>
<evidence type="ECO:0000256" key="3">
    <source>
        <dbReference type="ARBA" id="ARBA00022448"/>
    </source>
</evidence>
<dbReference type="GO" id="GO:0005886">
    <property type="term" value="C:plasma membrane"/>
    <property type="evidence" value="ECO:0007669"/>
    <property type="project" value="UniProtKB-SubCell"/>
</dbReference>
<organism evidence="11 12">
    <name type="scientific">Aquimonas voraii</name>
    <dbReference type="NCBI Taxonomy" id="265719"/>
    <lineage>
        <taxon>Bacteria</taxon>
        <taxon>Pseudomonadati</taxon>
        <taxon>Pseudomonadota</taxon>
        <taxon>Gammaproteobacteria</taxon>
        <taxon>Lysobacterales</taxon>
        <taxon>Lysobacteraceae</taxon>
        <taxon>Aquimonas</taxon>
    </lineage>
</organism>
<accession>A0A1G6RV36</accession>
<feature type="transmembrane region" description="Helical" evidence="9">
    <location>
        <begin position="12"/>
        <end position="34"/>
    </location>
</feature>
<evidence type="ECO:0000256" key="2">
    <source>
        <dbReference type="ARBA" id="ARBA00010942"/>
    </source>
</evidence>
<feature type="transmembrane region" description="Helical" evidence="9">
    <location>
        <begin position="1011"/>
        <end position="1034"/>
    </location>
</feature>
<keyword evidence="6 9" id="KW-0812">Transmembrane</keyword>
<dbReference type="Proteomes" id="UP000199603">
    <property type="component" value="Unassembled WGS sequence"/>
</dbReference>
<dbReference type="GO" id="GO:0009636">
    <property type="term" value="P:response to toxic substance"/>
    <property type="evidence" value="ECO:0007669"/>
    <property type="project" value="UniProtKB-ARBA"/>
</dbReference>
<evidence type="ECO:0000313" key="12">
    <source>
        <dbReference type="Proteomes" id="UP000199603"/>
    </source>
</evidence>
<dbReference type="AlphaFoldDB" id="A0A1G6RV36"/>
<feature type="transmembrane region" description="Helical" evidence="9">
    <location>
        <begin position="554"/>
        <end position="572"/>
    </location>
</feature>
<dbReference type="NCBIfam" id="NF000282">
    <property type="entry name" value="RND_permease_1"/>
    <property type="match status" value="1"/>
</dbReference>
<dbReference type="Gene3D" id="3.30.70.1440">
    <property type="entry name" value="Multidrug efflux transporter AcrB pore domain"/>
    <property type="match status" value="1"/>
</dbReference>
<feature type="transmembrane region" description="Helical" evidence="9">
    <location>
        <begin position="400"/>
        <end position="424"/>
    </location>
</feature>
<evidence type="ECO:0000256" key="4">
    <source>
        <dbReference type="ARBA" id="ARBA00022475"/>
    </source>
</evidence>
<dbReference type="InterPro" id="IPR000731">
    <property type="entry name" value="SSD"/>
</dbReference>
<name>A0A1G6RV36_9GAMM</name>
<dbReference type="InterPro" id="IPR004764">
    <property type="entry name" value="MdtF-like"/>
</dbReference>
<evidence type="ECO:0000256" key="7">
    <source>
        <dbReference type="ARBA" id="ARBA00022989"/>
    </source>
</evidence>
<dbReference type="Gene3D" id="3.30.70.1320">
    <property type="entry name" value="Multidrug efflux transporter AcrB pore domain like"/>
    <property type="match status" value="1"/>
</dbReference>
<feature type="transmembrane region" description="Helical" evidence="9">
    <location>
        <begin position="913"/>
        <end position="933"/>
    </location>
</feature>
<keyword evidence="5 9" id="KW-0997">Cell inner membrane</keyword>
<gene>
    <name evidence="11" type="ORF">SAMN04488509_101115</name>
</gene>